<proteinExistence type="predicted"/>
<comment type="caution">
    <text evidence="2">The sequence shown here is derived from an EMBL/GenBank/DDBJ whole genome shotgun (WGS) entry which is preliminary data.</text>
</comment>
<dbReference type="STRING" id="43265.A0A545WC83"/>
<dbReference type="Gene3D" id="3.40.50.720">
    <property type="entry name" value="NAD(P)-binding Rossmann-like Domain"/>
    <property type="match status" value="1"/>
</dbReference>
<evidence type="ECO:0000313" key="2">
    <source>
        <dbReference type="EMBL" id="TQW00401.1"/>
    </source>
</evidence>
<accession>A0A545WC83</accession>
<evidence type="ECO:0000259" key="1">
    <source>
        <dbReference type="Pfam" id="PF01370"/>
    </source>
</evidence>
<dbReference type="InterPro" id="IPR001509">
    <property type="entry name" value="Epimerase_deHydtase"/>
</dbReference>
<feature type="domain" description="NAD-dependent epimerase/dehydratase" evidence="1">
    <location>
        <begin position="4"/>
        <end position="217"/>
    </location>
</feature>
<dbReference type="InterPro" id="IPR036291">
    <property type="entry name" value="NAD(P)-bd_dom_sf"/>
</dbReference>
<dbReference type="EMBL" id="SPUK01000001">
    <property type="protein sequence ID" value="TQW00401.1"/>
    <property type="molecule type" value="Genomic_DNA"/>
</dbReference>
<dbReference type="Pfam" id="PF01370">
    <property type="entry name" value="Epimerase"/>
    <property type="match status" value="1"/>
</dbReference>
<keyword evidence="3" id="KW-1185">Reference proteome</keyword>
<dbReference type="PANTHER" id="PTHR48079">
    <property type="entry name" value="PROTEIN YEEZ"/>
    <property type="match status" value="1"/>
</dbReference>
<dbReference type="OrthoDB" id="10262413at2759"/>
<reference evidence="2 3" key="1">
    <citation type="journal article" date="2019" name="Appl. Microbiol. Biotechnol.">
        <title>Genome sequence of Isaria javanica and comparative genome analysis insights into family S53 peptidase evolution in fungal entomopathogens.</title>
        <authorList>
            <person name="Lin R."/>
            <person name="Zhang X."/>
            <person name="Xin B."/>
            <person name="Zou M."/>
            <person name="Gao Y."/>
            <person name="Qin F."/>
            <person name="Hu Q."/>
            <person name="Xie B."/>
            <person name="Cheng X."/>
        </authorList>
    </citation>
    <scope>NUCLEOTIDE SEQUENCE [LARGE SCALE GENOMIC DNA]</scope>
    <source>
        <strain evidence="2 3">IJ1G</strain>
    </source>
</reference>
<dbReference type="GO" id="GO:0004029">
    <property type="term" value="F:aldehyde dehydrogenase (NAD+) activity"/>
    <property type="evidence" value="ECO:0007669"/>
    <property type="project" value="TreeGrafter"/>
</dbReference>
<organism evidence="2 3">
    <name type="scientific">Cordyceps javanica</name>
    <dbReference type="NCBI Taxonomy" id="43265"/>
    <lineage>
        <taxon>Eukaryota</taxon>
        <taxon>Fungi</taxon>
        <taxon>Dikarya</taxon>
        <taxon>Ascomycota</taxon>
        <taxon>Pezizomycotina</taxon>
        <taxon>Sordariomycetes</taxon>
        <taxon>Hypocreomycetidae</taxon>
        <taxon>Hypocreales</taxon>
        <taxon>Cordycipitaceae</taxon>
        <taxon>Cordyceps</taxon>
    </lineage>
</organism>
<dbReference type="CDD" id="cd05262">
    <property type="entry name" value="SDR_a7"/>
    <property type="match status" value="1"/>
</dbReference>
<dbReference type="PANTHER" id="PTHR48079:SF9">
    <property type="entry name" value="PUTATIVE-RELATED"/>
    <property type="match status" value="1"/>
</dbReference>
<protein>
    <submittedName>
        <fullName evidence="2">Oxidoreductase</fullName>
    </submittedName>
</protein>
<sequence>MRAFVTGSTGFVGTAVVKELLANGHTVLGLTRSDKGAEQLKNLGAESLRGTIEELDILRRGAADCDAVLHLAFVHDFTKFEECCAKDRAAITALGEVLADAVAAGKPRALVVTSGTMMLKQGQLGHEDYVADASNAIALTRAASEPVCLDFAKKGVRTSVIRLPPTTHGNGSSGFTGMLVQNVLQKGVAAYVGDGQNRWSAGHVLDAAILYRLAMEKAIPGSIFHAVAQEGVAVKDIVTKVGEELGVPVKSIPDTEAQEHFNWFLFAITADNPASSKMTREQLGWAPAHGTVLESVKGTVAWAKAQAAETAH</sequence>
<dbReference type="SUPFAM" id="SSF51735">
    <property type="entry name" value="NAD(P)-binding Rossmann-fold domains"/>
    <property type="match status" value="1"/>
</dbReference>
<name>A0A545WC83_9HYPO</name>
<dbReference type="GO" id="GO:0005737">
    <property type="term" value="C:cytoplasm"/>
    <property type="evidence" value="ECO:0007669"/>
    <property type="project" value="TreeGrafter"/>
</dbReference>
<evidence type="ECO:0000313" key="3">
    <source>
        <dbReference type="Proteomes" id="UP000315783"/>
    </source>
</evidence>
<dbReference type="InterPro" id="IPR051783">
    <property type="entry name" value="NAD(P)-dependent_oxidoreduct"/>
</dbReference>
<gene>
    <name evidence="2" type="ORF">IF1G_00332</name>
</gene>
<dbReference type="AlphaFoldDB" id="A0A545WC83"/>
<dbReference type="Proteomes" id="UP000315783">
    <property type="component" value="Unassembled WGS sequence"/>
</dbReference>